<dbReference type="PROSITE" id="PS51192">
    <property type="entry name" value="HELICASE_ATP_BIND_1"/>
    <property type="match status" value="1"/>
</dbReference>
<keyword evidence="4" id="KW-0547">Nucleotide-binding</keyword>
<dbReference type="Pfam" id="PF00271">
    <property type="entry name" value="Helicase_C"/>
    <property type="match status" value="1"/>
</dbReference>
<keyword evidence="4" id="KW-0067">ATP-binding</keyword>
<dbReference type="GO" id="GO:0004386">
    <property type="term" value="F:helicase activity"/>
    <property type="evidence" value="ECO:0007669"/>
    <property type="project" value="UniProtKB-KW"/>
</dbReference>
<dbReference type="PANTHER" id="PTHR45766">
    <property type="entry name" value="DNA ANNEALING HELICASE AND ENDONUCLEASE ZRANB3 FAMILY MEMBER"/>
    <property type="match status" value="1"/>
</dbReference>
<evidence type="ECO:0000313" key="4">
    <source>
        <dbReference type="EMBL" id="PWA08639.1"/>
    </source>
</evidence>
<dbReference type="AlphaFoldDB" id="A0A2U1JUK8"/>
<dbReference type="RefSeq" id="WP_116555612.1">
    <property type="nucleotide sequence ID" value="NZ_QCZG01000035.1"/>
</dbReference>
<dbReference type="Proteomes" id="UP000245998">
    <property type="component" value="Unassembled WGS sequence"/>
</dbReference>
<accession>A0A2U1JUK8</accession>
<gene>
    <name evidence="4" type="ORF">DCC39_14470</name>
</gene>
<keyword evidence="4" id="KW-0347">Helicase</keyword>
<protein>
    <submittedName>
        <fullName evidence="4">Helicase</fullName>
    </submittedName>
</protein>
<dbReference type="SUPFAM" id="SSF52540">
    <property type="entry name" value="P-loop containing nucleoside triphosphate hydrolases"/>
    <property type="match status" value="2"/>
</dbReference>
<dbReference type="SMART" id="SM00487">
    <property type="entry name" value="DEXDc"/>
    <property type="match status" value="1"/>
</dbReference>
<dbReference type="PROSITE" id="PS51194">
    <property type="entry name" value="HELICASE_CTER"/>
    <property type="match status" value="1"/>
</dbReference>
<dbReference type="PANTHER" id="PTHR45766:SF6">
    <property type="entry name" value="SWI_SNF-RELATED MATRIX-ASSOCIATED ACTIN-DEPENDENT REGULATOR OF CHROMATIN SUBFAMILY A-LIKE PROTEIN 1"/>
    <property type="match status" value="1"/>
</dbReference>
<sequence>MRDYQKFLKSKQLKQNISGFDIDRNQLHETLFDFQKDIVKWALKKGKAAIFAGTGLGKTVMQLEWARQVSIKTNGKILILAPLAVSSQTVREAQEKLNLSVTHVRQNNDVTDGLNIANYEILHKLDPIHFSGIVLDESSILKSFTGKVRTMIIDSFKNTPFKLACTATPAPNDFMELGNHSEFLNVMSRTEMLSMFFVHDGGETQKWRLKGHGASKFWEWVSSWAVLIQKPSDLGYEDGAFDLPPLNMEEVVIPAEVDEGSLIPVQAETLMERRQARRKTIKDRVKKCAEIVNATDKPFLVWCDLNDESKMLTELIPDAVEIKGSDKPEYKEKAMMDFSEGRIRVLVTKPSIAGMGLNWQHCADMAFVGLSDSFEQVFQAIRRCWRFGQEKSVNVHIIISELEGNVLSNIQRKEEDFQKMVEGMVAFTKNITSKNIKSTEMEKTLYETKEKIKLPSFLKEKSVV</sequence>
<dbReference type="OrthoDB" id="9800801at2"/>
<evidence type="ECO:0000259" key="3">
    <source>
        <dbReference type="PROSITE" id="PS51194"/>
    </source>
</evidence>
<evidence type="ECO:0000313" key="5">
    <source>
        <dbReference type="Proteomes" id="UP000245998"/>
    </source>
</evidence>
<dbReference type="GO" id="GO:0016787">
    <property type="term" value="F:hydrolase activity"/>
    <property type="evidence" value="ECO:0007669"/>
    <property type="project" value="UniProtKB-KW"/>
</dbReference>
<dbReference type="InterPro" id="IPR001650">
    <property type="entry name" value="Helicase_C-like"/>
</dbReference>
<dbReference type="InterPro" id="IPR027417">
    <property type="entry name" value="P-loop_NTPase"/>
</dbReference>
<feature type="domain" description="Helicase C-terminal" evidence="3">
    <location>
        <begin position="280"/>
        <end position="432"/>
    </location>
</feature>
<keyword evidence="5" id="KW-1185">Reference proteome</keyword>
<organism evidence="4 5">
    <name type="scientific">Pueribacillus theae</name>
    <dbReference type="NCBI Taxonomy" id="2171751"/>
    <lineage>
        <taxon>Bacteria</taxon>
        <taxon>Bacillati</taxon>
        <taxon>Bacillota</taxon>
        <taxon>Bacilli</taxon>
        <taxon>Bacillales</taxon>
        <taxon>Bacillaceae</taxon>
        <taxon>Pueribacillus</taxon>
    </lineage>
</organism>
<evidence type="ECO:0000256" key="1">
    <source>
        <dbReference type="ARBA" id="ARBA00022801"/>
    </source>
</evidence>
<feature type="domain" description="Helicase ATP-binding" evidence="2">
    <location>
        <begin position="39"/>
        <end position="187"/>
    </location>
</feature>
<name>A0A2U1JUK8_9BACI</name>
<evidence type="ECO:0000259" key="2">
    <source>
        <dbReference type="PROSITE" id="PS51192"/>
    </source>
</evidence>
<dbReference type="Gene3D" id="3.40.50.300">
    <property type="entry name" value="P-loop containing nucleotide triphosphate hydrolases"/>
    <property type="match status" value="2"/>
</dbReference>
<reference evidence="4 5" key="1">
    <citation type="submission" date="2018-04" db="EMBL/GenBank/DDBJ databases">
        <title>Camelliibacillus theae gen. nov., sp. nov., isolated from Pu'er tea.</title>
        <authorList>
            <person name="Niu L."/>
        </authorList>
    </citation>
    <scope>NUCLEOTIDE SEQUENCE [LARGE SCALE GENOMIC DNA]</scope>
    <source>
        <strain evidence="4 5">T8</strain>
    </source>
</reference>
<dbReference type="InterPro" id="IPR014001">
    <property type="entry name" value="Helicase_ATP-bd"/>
</dbReference>
<dbReference type="EMBL" id="QCZG01000035">
    <property type="protein sequence ID" value="PWA08639.1"/>
    <property type="molecule type" value="Genomic_DNA"/>
</dbReference>
<proteinExistence type="predicted"/>
<comment type="caution">
    <text evidence="4">The sequence shown here is derived from an EMBL/GenBank/DDBJ whole genome shotgun (WGS) entry which is preliminary data.</text>
</comment>
<keyword evidence="1" id="KW-0378">Hydrolase</keyword>